<evidence type="ECO:0000313" key="1">
    <source>
        <dbReference type="EMBL" id="GJS64444.1"/>
    </source>
</evidence>
<gene>
    <name evidence="1" type="ORF">Tco_0679008</name>
</gene>
<protein>
    <submittedName>
        <fullName evidence="1">Uncharacterized protein</fullName>
    </submittedName>
</protein>
<dbReference type="Proteomes" id="UP001151760">
    <property type="component" value="Unassembled WGS sequence"/>
</dbReference>
<evidence type="ECO:0000313" key="2">
    <source>
        <dbReference type="Proteomes" id="UP001151760"/>
    </source>
</evidence>
<comment type="caution">
    <text evidence="1">The sequence shown here is derived from an EMBL/GenBank/DDBJ whole genome shotgun (WGS) entry which is preliminary data.</text>
</comment>
<organism evidence="1 2">
    <name type="scientific">Tanacetum coccineum</name>
    <dbReference type="NCBI Taxonomy" id="301880"/>
    <lineage>
        <taxon>Eukaryota</taxon>
        <taxon>Viridiplantae</taxon>
        <taxon>Streptophyta</taxon>
        <taxon>Embryophyta</taxon>
        <taxon>Tracheophyta</taxon>
        <taxon>Spermatophyta</taxon>
        <taxon>Magnoliopsida</taxon>
        <taxon>eudicotyledons</taxon>
        <taxon>Gunneridae</taxon>
        <taxon>Pentapetalae</taxon>
        <taxon>asterids</taxon>
        <taxon>campanulids</taxon>
        <taxon>Asterales</taxon>
        <taxon>Asteraceae</taxon>
        <taxon>Asteroideae</taxon>
        <taxon>Anthemideae</taxon>
        <taxon>Anthemidinae</taxon>
        <taxon>Tanacetum</taxon>
    </lineage>
</organism>
<reference evidence="1" key="1">
    <citation type="journal article" date="2022" name="Int. J. Mol. Sci.">
        <title>Draft Genome of Tanacetum Coccineum: Genomic Comparison of Closely Related Tanacetum-Family Plants.</title>
        <authorList>
            <person name="Yamashiro T."/>
            <person name="Shiraishi A."/>
            <person name="Nakayama K."/>
            <person name="Satake H."/>
        </authorList>
    </citation>
    <scope>NUCLEOTIDE SEQUENCE</scope>
</reference>
<name>A0ABQ4XGN7_9ASTR</name>
<proteinExistence type="predicted"/>
<keyword evidence="2" id="KW-1185">Reference proteome</keyword>
<reference evidence="1" key="2">
    <citation type="submission" date="2022-01" db="EMBL/GenBank/DDBJ databases">
        <authorList>
            <person name="Yamashiro T."/>
            <person name="Shiraishi A."/>
            <person name="Satake H."/>
            <person name="Nakayama K."/>
        </authorList>
    </citation>
    <scope>NUCLEOTIDE SEQUENCE</scope>
</reference>
<sequence length="143" mass="15775">MGLFEVDEEAEEEHLAPAYPVVVALPDYSTICSRRLSPQLPIPQGLDSEVCQTACYILPTTSHYLMASIHHQQIPFPLSPPSPVLTSPPHSPIRSLGYRVTTIRMRAKAVATSHSLLLPLPFILSPTRPDASTPLPYQLPTFH</sequence>
<dbReference type="EMBL" id="BQNB010009506">
    <property type="protein sequence ID" value="GJS64444.1"/>
    <property type="molecule type" value="Genomic_DNA"/>
</dbReference>
<accession>A0ABQ4XGN7</accession>